<evidence type="ECO:0000259" key="6">
    <source>
        <dbReference type="PROSITE" id="PS51635"/>
    </source>
</evidence>
<dbReference type="Pfam" id="PF01734">
    <property type="entry name" value="Patatin"/>
    <property type="match status" value="1"/>
</dbReference>
<accession>A0A6A6P089</accession>
<keyword evidence="8" id="KW-1185">Reference proteome</keyword>
<dbReference type="CDD" id="cd07216">
    <property type="entry name" value="Pat17_PNPLA8_PNPLA9_like3"/>
    <property type="match status" value="1"/>
</dbReference>
<evidence type="ECO:0000313" key="8">
    <source>
        <dbReference type="Proteomes" id="UP000799766"/>
    </source>
</evidence>
<sequence length="698" mass="76345">MDPLLLSENNPNRPVRLLSLDGGGVRGLSSLIVLDNLMQAIAREEKRLKKRPQNDDTPLKPCDYFDLIGGTSTGGIIAILLGRLRLDCRQCIEIYTDLAKEIFQNDRSITVAGMKLPWGATRFSGAVLERAIKKSLRKLGYSEDEPMWDDSLFEEETEPLQQDSIWADDPPVTPSRFTESPTMTLKDQANGTEPAAGDASRPLRGGGTWPVGYGAAAQAHDLPLAQHKSRKPTWKVHKQSSVHRKANKKGCRAFVATALKSALGLPRLLKTYDAGDKQTRIWEALRATSAAPTFFEEMTFGTPKMTYLDGGVGFNNPCAEVDYEARSVWMERPVGAIVSVGTGLKTQPAVAKGKTWLPFNLGTDIALASALASMATGTARVDNELKRMYRPDATYWRWDVDRGLENVSLEQWMREDEMAALTEQYMGDPTQVRRARELGERLCKLSSLPPRFEVGPALFRAGADGAAALRGAFRHDELDFKTGFALGVAPVPPERFAERKTLLRRTGPPGEPGLALDAAGRVRKVFPVAVDLDGDGRRQECVVATCVRADDVCLRALRTGIPPGKYRVKFIACFFEPGRGAAGGGGDDAAPTLAPTELVFSVGLPYDAATFARRRVDVRITPDVVPVLLHPDAVRVRVGRRRHEATLGKGWVEIEGDVDVAVGMEGVLGFAINKKFVEGEFVGGWSFGGVRLEPVLHE</sequence>
<dbReference type="GO" id="GO:0016020">
    <property type="term" value="C:membrane"/>
    <property type="evidence" value="ECO:0007669"/>
    <property type="project" value="TreeGrafter"/>
</dbReference>
<feature type="active site" description="Nucleophile" evidence="4">
    <location>
        <position position="72"/>
    </location>
</feature>
<evidence type="ECO:0000313" key="7">
    <source>
        <dbReference type="EMBL" id="KAF2457431.1"/>
    </source>
</evidence>
<reference evidence="7" key="1">
    <citation type="journal article" date="2020" name="Stud. Mycol.">
        <title>101 Dothideomycetes genomes: a test case for predicting lifestyles and emergence of pathogens.</title>
        <authorList>
            <person name="Haridas S."/>
            <person name="Albert R."/>
            <person name="Binder M."/>
            <person name="Bloem J."/>
            <person name="Labutti K."/>
            <person name="Salamov A."/>
            <person name="Andreopoulos B."/>
            <person name="Baker S."/>
            <person name="Barry K."/>
            <person name="Bills G."/>
            <person name="Bluhm B."/>
            <person name="Cannon C."/>
            <person name="Castanera R."/>
            <person name="Culley D."/>
            <person name="Daum C."/>
            <person name="Ezra D."/>
            <person name="Gonzalez J."/>
            <person name="Henrissat B."/>
            <person name="Kuo A."/>
            <person name="Liang C."/>
            <person name="Lipzen A."/>
            <person name="Lutzoni F."/>
            <person name="Magnuson J."/>
            <person name="Mondo S."/>
            <person name="Nolan M."/>
            <person name="Ohm R."/>
            <person name="Pangilinan J."/>
            <person name="Park H.-J."/>
            <person name="Ramirez L."/>
            <person name="Alfaro M."/>
            <person name="Sun H."/>
            <person name="Tritt A."/>
            <person name="Yoshinaga Y."/>
            <person name="Zwiers L.-H."/>
            <person name="Turgeon B."/>
            <person name="Goodwin S."/>
            <person name="Spatafora J."/>
            <person name="Crous P."/>
            <person name="Grigoriev I."/>
        </authorList>
    </citation>
    <scope>NUCLEOTIDE SEQUENCE</scope>
    <source>
        <strain evidence="7">ATCC 16933</strain>
    </source>
</reference>
<keyword evidence="2 4" id="KW-0442">Lipid degradation</keyword>
<feature type="domain" description="PNPLA" evidence="6">
    <location>
        <begin position="18"/>
        <end position="322"/>
    </location>
</feature>
<evidence type="ECO:0000256" key="2">
    <source>
        <dbReference type="ARBA" id="ARBA00022963"/>
    </source>
</evidence>
<feature type="active site" description="Proton acceptor" evidence="4">
    <location>
        <position position="309"/>
    </location>
</feature>
<proteinExistence type="predicted"/>
<feature type="short sequence motif" description="GXSXG" evidence="4">
    <location>
        <begin position="70"/>
        <end position="74"/>
    </location>
</feature>
<keyword evidence="3 4" id="KW-0443">Lipid metabolism</keyword>
<protein>
    <submittedName>
        <fullName evidence="7">Patatin-like phospholipase-domain-containing protein</fullName>
    </submittedName>
</protein>
<dbReference type="AlphaFoldDB" id="A0A6A6P089"/>
<dbReference type="SUPFAM" id="SSF52151">
    <property type="entry name" value="FabD/lysophospholipase-like"/>
    <property type="match status" value="2"/>
</dbReference>
<name>A0A6A6P089_9PEZI</name>
<evidence type="ECO:0000256" key="4">
    <source>
        <dbReference type="PROSITE-ProRule" id="PRU01161"/>
    </source>
</evidence>
<dbReference type="PROSITE" id="PS51635">
    <property type="entry name" value="PNPLA"/>
    <property type="match status" value="1"/>
</dbReference>
<dbReference type="OrthoDB" id="1658288at2759"/>
<dbReference type="GO" id="GO:0046486">
    <property type="term" value="P:glycerolipid metabolic process"/>
    <property type="evidence" value="ECO:0007669"/>
    <property type="project" value="UniProtKB-ARBA"/>
</dbReference>
<dbReference type="Gene3D" id="3.40.1090.10">
    <property type="entry name" value="Cytosolic phospholipase A2 catalytic domain"/>
    <property type="match status" value="1"/>
</dbReference>
<dbReference type="PANTHER" id="PTHR24185:SF1">
    <property type="entry name" value="CALCIUM-INDEPENDENT PHOSPHOLIPASE A2-GAMMA"/>
    <property type="match status" value="1"/>
</dbReference>
<dbReference type="Proteomes" id="UP000799766">
    <property type="component" value="Unassembled WGS sequence"/>
</dbReference>
<dbReference type="GO" id="GO:0016042">
    <property type="term" value="P:lipid catabolic process"/>
    <property type="evidence" value="ECO:0007669"/>
    <property type="project" value="UniProtKB-UniRule"/>
</dbReference>
<dbReference type="InterPro" id="IPR016035">
    <property type="entry name" value="Acyl_Trfase/lysoPLipase"/>
</dbReference>
<dbReference type="PANTHER" id="PTHR24185">
    <property type="entry name" value="CALCIUM-INDEPENDENT PHOSPHOLIPASE A2-GAMMA"/>
    <property type="match status" value="1"/>
</dbReference>
<feature type="short sequence motif" description="DGA/G" evidence="4">
    <location>
        <begin position="309"/>
        <end position="311"/>
    </location>
</feature>
<dbReference type="GO" id="GO:0047499">
    <property type="term" value="F:calcium-independent phospholipase A2 activity"/>
    <property type="evidence" value="ECO:0007669"/>
    <property type="project" value="TreeGrafter"/>
</dbReference>
<keyword evidence="1 4" id="KW-0378">Hydrolase</keyword>
<gene>
    <name evidence="7" type="ORF">BDY21DRAFT_385731</name>
</gene>
<dbReference type="GO" id="GO:0019369">
    <property type="term" value="P:arachidonate metabolic process"/>
    <property type="evidence" value="ECO:0007669"/>
    <property type="project" value="TreeGrafter"/>
</dbReference>
<evidence type="ECO:0000256" key="5">
    <source>
        <dbReference type="SAM" id="MobiDB-lite"/>
    </source>
</evidence>
<feature type="region of interest" description="Disordered" evidence="5">
    <location>
        <begin position="164"/>
        <end position="212"/>
    </location>
</feature>
<feature type="compositionally biased region" description="Polar residues" evidence="5">
    <location>
        <begin position="175"/>
        <end position="191"/>
    </location>
</feature>
<dbReference type="InterPro" id="IPR002641">
    <property type="entry name" value="PNPLA_dom"/>
</dbReference>
<feature type="short sequence motif" description="GXGXXG" evidence="4">
    <location>
        <begin position="22"/>
        <end position="27"/>
    </location>
</feature>
<organism evidence="7 8">
    <name type="scientific">Lineolata rhizophorae</name>
    <dbReference type="NCBI Taxonomy" id="578093"/>
    <lineage>
        <taxon>Eukaryota</taxon>
        <taxon>Fungi</taxon>
        <taxon>Dikarya</taxon>
        <taxon>Ascomycota</taxon>
        <taxon>Pezizomycotina</taxon>
        <taxon>Dothideomycetes</taxon>
        <taxon>Dothideomycetes incertae sedis</taxon>
        <taxon>Lineolatales</taxon>
        <taxon>Lineolataceae</taxon>
        <taxon>Lineolata</taxon>
    </lineage>
</organism>
<evidence type="ECO:0000256" key="3">
    <source>
        <dbReference type="ARBA" id="ARBA00023098"/>
    </source>
</evidence>
<evidence type="ECO:0000256" key="1">
    <source>
        <dbReference type="ARBA" id="ARBA00022801"/>
    </source>
</evidence>
<dbReference type="EMBL" id="MU001680">
    <property type="protein sequence ID" value="KAF2457431.1"/>
    <property type="molecule type" value="Genomic_DNA"/>
</dbReference>